<proteinExistence type="predicted"/>
<evidence type="ECO:0000256" key="4">
    <source>
        <dbReference type="ARBA" id="ARBA00023002"/>
    </source>
</evidence>
<dbReference type="Pfam" id="PF14759">
    <property type="entry name" value="Reductase_C"/>
    <property type="match status" value="1"/>
</dbReference>
<keyword evidence="4" id="KW-0560">Oxidoreductase</keyword>
<keyword evidence="3" id="KW-0274">FAD</keyword>
<evidence type="ECO:0000259" key="6">
    <source>
        <dbReference type="Pfam" id="PF14759"/>
    </source>
</evidence>
<dbReference type="Proteomes" id="UP001501591">
    <property type="component" value="Unassembled WGS sequence"/>
</dbReference>
<comment type="caution">
    <text evidence="7">The sequence shown here is derived from an EMBL/GenBank/DDBJ whole genome shotgun (WGS) entry which is preliminary data.</text>
</comment>
<feature type="domain" description="FAD/NAD(P)-binding" evidence="5">
    <location>
        <begin position="6"/>
        <end position="308"/>
    </location>
</feature>
<dbReference type="PANTHER" id="PTHR43557:SF2">
    <property type="entry name" value="RIESKE DOMAIN-CONTAINING PROTEIN-RELATED"/>
    <property type="match status" value="1"/>
</dbReference>
<evidence type="ECO:0000256" key="2">
    <source>
        <dbReference type="ARBA" id="ARBA00022630"/>
    </source>
</evidence>
<dbReference type="InterPro" id="IPR050446">
    <property type="entry name" value="FAD-oxidoreductase/Apoptosis"/>
</dbReference>
<dbReference type="RefSeq" id="WP_344818992.1">
    <property type="nucleotide sequence ID" value="NZ_BAABCP010000001.1"/>
</dbReference>
<dbReference type="Gene3D" id="3.50.50.60">
    <property type="entry name" value="FAD/NAD(P)-binding domain"/>
    <property type="match status" value="2"/>
</dbReference>
<dbReference type="InterPro" id="IPR028202">
    <property type="entry name" value="Reductase_C"/>
</dbReference>
<accession>A0ABP7N6M4</accession>
<reference evidence="8" key="1">
    <citation type="journal article" date="2019" name="Int. J. Syst. Evol. Microbiol.">
        <title>The Global Catalogue of Microorganisms (GCM) 10K type strain sequencing project: providing services to taxonomists for standard genome sequencing and annotation.</title>
        <authorList>
            <consortium name="The Broad Institute Genomics Platform"/>
            <consortium name="The Broad Institute Genome Sequencing Center for Infectious Disease"/>
            <person name="Wu L."/>
            <person name="Ma J."/>
        </authorList>
    </citation>
    <scope>NUCLEOTIDE SEQUENCE [LARGE SCALE GENOMIC DNA]</scope>
    <source>
        <strain evidence="8">JCM 17024</strain>
    </source>
</reference>
<evidence type="ECO:0000313" key="7">
    <source>
        <dbReference type="EMBL" id="GAA3938492.1"/>
    </source>
</evidence>
<comment type="cofactor">
    <cofactor evidence="1">
        <name>FAD</name>
        <dbReference type="ChEBI" id="CHEBI:57692"/>
    </cofactor>
</comment>
<sequence length="415" mass="43981">MGAGTVVVGASQAGVQLAVSLRDGGYEEPITLIDAAPHEPYQRPPLSKDYLSGEVQVHGLRFRQETYYRAQQIDLVLGSAVTSVRRQGSGGVAVGSDGVERSYDRLVIATGAEPRRLRLPGADLDGILVLRDAEDAGRVKEALDSARDLVVIGGGFIGLEVASAGRKRGLNVTVLEAAPRIIGRAVGELTSSWFLQAHRARGTRVELGVQLAGFHGNDGKVESVELADGTHVPADIVVVGIGVIPRTGLAEQLGLAVDNGIVVDQHMLASDGRTIAIGDVANVPNPFARTADAMRRMRFEGVNTAIEQARSAASTILGSPQPYCAVPWFWSNQGDLRLQMVGLNAGYDDAIVRGDPESDKFTVLYYRGEMLLGADCINSPVDFMAAKITLNSGRNIRPASATADGPLKAQIVELV</sequence>
<gene>
    <name evidence="7" type="ORF">GCM10022383_15760</name>
</gene>
<dbReference type="Gene3D" id="3.30.390.30">
    <property type="match status" value="1"/>
</dbReference>
<evidence type="ECO:0000313" key="8">
    <source>
        <dbReference type="Proteomes" id="UP001501591"/>
    </source>
</evidence>
<organism evidence="7 8">
    <name type="scientific">Microbacterium soli</name>
    <dbReference type="NCBI Taxonomy" id="446075"/>
    <lineage>
        <taxon>Bacteria</taxon>
        <taxon>Bacillati</taxon>
        <taxon>Actinomycetota</taxon>
        <taxon>Actinomycetes</taxon>
        <taxon>Micrococcales</taxon>
        <taxon>Microbacteriaceae</taxon>
        <taxon>Microbacterium</taxon>
    </lineage>
</organism>
<dbReference type="InterPro" id="IPR036188">
    <property type="entry name" value="FAD/NAD-bd_sf"/>
</dbReference>
<dbReference type="EMBL" id="BAABCP010000001">
    <property type="protein sequence ID" value="GAA3938492.1"/>
    <property type="molecule type" value="Genomic_DNA"/>
</dbReference>
<dbReference type="InterPro" id="IPR016156">
    <property type="entry name" value="FAD/NAD-linked_Rdtase_dimer_sf"/>
</dbReference>
<dbReference type="PRINTS" id="PR00411">
    <property type="entry name" value="PNDRDTASEI"/>
</dbReference>
<evidence type="ECO:0000259" key="5">
    <source>
        <dbReference type="Pfam" id="PF07992"/>
    </source>
</evidence>
<protein>
    <submittedName>
        <fullName evidence="7">FAD-dependent oxidoreductase</fullName>
    </submittedName>
</protein>
<dbReference type="InterPro" id="IPR023753">
    <property type="entry name" value="FAD/NAD-binding_dom"/>
</dbReference>
<evidence type="ECO:0000256" key="1">
    <source>
        <dbReference type="ARBA" id="ARBA00001974"/>
    </source>
</evidence>
<evidence type="ECO:0000256" key="3">
    <source>
        <dbReference type="ARBA" id="ARBA00022827"/>
    </source>
</evidence>
<feature type="domain" description="Reductase C-terminal" evidence="6">
    <location>
        <begin position="328"/>
        <end position="402"/>
    </location>
</feature>
<dbReference type="SUPFAM" id="SSF55424">
    <property type="entry name" value="FAD/NAD-linked reductases, dimerisation (C-terminal) domain"/>
    <property type="match status" value="1"/>
</dbReference>
<dbReference type="PANTHER" id="PTHR43557">
    <property type="entry name" value="APOPTOSIS-INDUCING FACTOR 1"/>
    <property type="match status" value="1"/>
</dbReference>
<dbReference type="Pfam" id="PF07992">
    <property type="entry name" value="Pyr_redox_2"/>
    <property type="match status" value="1"/>
</dbReference>
<keyword evidence="8" id="KW-1185">Reference proteome</keyword>
<dbReference type="PRINTS" id="PR00368">
    <property type="entry name" value="FADPNR"/>
</dbReference>
<dbReference type="SUPFAM" id="SSF51905">
    <property type="entry name" value="FAD/NAD(P)-binding domain"/>
    <property type="match status" value="1"/>
</dbReference>
<keyword evidence="2" id="KW-0285">Flavoprotein</keyword>
<name>A0ABP7N6M4_9MICO</name>